<keyword evidence="2" id="KW-0961">Cell wall biogenesis/degradation</keyword>
<feature type="domain" description="SH3b" evidence="5">
    <location>
        <begin position="522"/>
        <end position="584"/>
    </location>
</feature>
<dbReference type="InterPro" id="IPR036028">
    <property type="entry name" value="SH3-like_dom_sf"/>
</dbReference>
<reference evidence="6" key="1">
    <citation type="submission" date="2021-04" db="EMBL/GenBank/DDBJ databases">
        <title>Proteiniclasticum sedimins sp. nov., an obligate anaerobic bacterium isolated from anaerobic sludge.</title>
        <authorList>
            <person name="Liu J."/>
        </authorList>
    </citation>
    <scope>NUCLEOTIDE SEQUENCE</scope>
    <source>
        <strain evidence="6">BAD-10</strain>
    </source>
</reference>
<proteinExistence type="predicted"/>
<evidence type="ECO:0000313" key="6">
    <source>
        <dbReference type="EMBL" id="MBR0577046.1"/>
    </source>
</evidence>
<dbReference type="Proteomes" id="UP000675379">
    <property type="component" value="Unassembled WGS sequence"/>
</dbReference>
<dbReference type="Gene3D" id="3.40.630.40">
    <property type="entry name" value="Zn-dependent exopeptidases"/>
    <property type="match status" value="1"/>
</dbReference>
<keyword evidence="1" id="KW-0378">Hydrolase</keyword>
<gene>
    <name evidence="6" type="ORF">KCG48_12050</name>
</gene>
<keyword evidence="7" id="KW-1185">Reference proteome</keyword>
<feature type="domain" description="SH3b" evidence="5">
    <location>
        <begin position="275"/>
        <end position="342"/>
    </location>
</feature>
<feature type="signal peptide" evidence="4">
    <location>
        <begin position="1"/>
        <end position="25"/>
    </location>
</feature>
<accession>A0A941HR48</accession>
<dbReference type="RefSeq" id="WP_211802464.1">
    <property type="nucleotide sequence ID" value="NZ_JAGSCS010000019.1"/>
</dbReference>
<evidence type="ECO:0000259" key="5">
    <source>
        <dbReference type="PROSITE" id="PS51781"/>
    </source>
</evidence>
<dbReference type="PANTHER" id="PTHR34408:SF1">
    <property type="entry name" value="GLYCOSYL HYDROLASE FAMILY 19 DOMAIN-CONTAINING PROTEIN HI_1415"/>
    <property type="match status" value="1"/>
</dbReference>
<evidence type="ECO:0000256" key="4">
    <source>
        <dbReference type="SAM" id="SignalP"/>
    </source>
</evidence>
<name>A0A941HR48_9CLOT</name>
<feature type="domain" description="SH3b" evidence="5">
    <location>
        <begin position="360"/>
        <end position="422"/>
    </location>
</feature>
<dbReference type="Gene3D" id="2.30.30.40">
    <property type="entry name" value="SH3 Domains"/>
    <property type="match status" value="6"/>
</dbReference>
<keyword evidence="4" id="KW-0732">Signal</keyword>
<dbReference type="InterPro" id="IPR003646">
    <property type="entry name" value="SH3-like_bac-type"/>
</dbReference>
<evidence type="ECO:0000256" key="2">
    <source>
        <dbReference type="ARBA" id="ARBA00023316"/>
    </source>
</evidence>
<dbReference type="InterPro" id="IPR002508">
    <property type="entry name" value="MurNAc-LAA_cat"/>
</dbReference>
<feature type="compositionally biased region" description="Pro residues" evidence="3">
    <location>
        <begin position="425"/>
        <end position="443"/>
    </location>
</feature>
<sequence>MLSHRTKKALLQAGVALAVGTSAVAVPAKLSEPLVVQAAVVNTQPGTLTVTAYSLWAYRAPDWTSKVLTYSKGKVLDVVEKHTVDGREMYKLSNGYYITASPTYVSFVPKSAAPAPAPAPTVPAGDLRQTTGNLNLRSGMSTSTAILVTIPSGTTLTVQSVSGTWAKVSYKGYTGYVSTAYLKSVSGTVTAPTPEVPSTGEDLRKTTGNLNLRSGMGTTYSILLTIPSGTTLTVQSVSGTWAKVSYGGKTGYVATTYLTAVTPAPTPTPPETVPETSAPVEDYRQTTANLNLRSGMSTTTAILATIPSGTTVKVQSVSGDWAKVIYGGKTGYAMIKYLKSVSGTTPVPPVEPPAETPAPAPDLRETTANLNLRSGMGVTYSILATIPSGTTVTVESVSGAWGKVTYQGKVGYVNTAYLKTATPSVTPPTPLPEPEPVPEPTPPPTVPVPEADFRQVTGNLNLRSGPDQTTAILATIPKGTQVTVLSLTGKWAQVTYNGKTGYASTDYMVKVAAPVPAPELPAADVRTTLYNLNLRSGAGTNFAILLTIPKGTQLTVEAQEGGWAQVTYAGRKGYVAADYLEKAGTVTPPPAETPVKESLMALESPQGTLEYGNIPVKGYLLTEKTIKSITVKVNGTAVGTARLGVARPDLALSQGSYANAATAGFELILDKDRLYRGTNAVVAEALLADGTTISASATVTYNRPHFNASGVLDSMDVVNYGNEDIKVTGYAKIDTGVKNVRVLLNGRPMGTAAYGLARTDDQGALTGYAYTIRRNNLFPGQNIIRVEVTGNGGETLVFNKVINVEKIPVIVIDAGHGGKDSGARGYYNGAYVYEKTFVLKFATYLNQELQAAGFKTVMTRTDDTFVELTDRAKIANDNYADLFFSIHHDYSPDPASQGAFVIYPSYKVSSISESTISESIEAATYLKKAFLNQGFKDRRNGTDASISGHTLAVLRQSQTRSILAEIGYMSNTQDLAKITSDEFQRSMAKEMAKQIKAYFGMN</sequence>
<dbReference type="Pfam" id="PF01520">
    <property type="entry name" value="Amidase_3"/>
    <property type="match status" value="1"/>
</dbReference>
<feature type="domain" description="SH3b" evidence="5">
    <location>
        <begin position="451"/>
        <end position="512"/>
    </location>
</feature>
<dbReference type="PANTHER" id="PTHR34408">
    <property type="entry name" value="FAMILY PROTEIN, PUTATIVE-RELATED"/>
    <property type="match status" value="1"/>
</dbReference>
<evidence type="ECO:0000256" key="1">
    <source>
        <dbReference type="ARBA" id="ARBA00022801"/>
    </source>
</evidence>
<dbReference type="GO" id="GO:0009253">
    <property type="term" value="P:peptidoglycan catabolic process"/>
    <property type="evidence" value="ECO:0007669"/>
    <property type="project" value="InterPro"/>
</dbReference>
<organism evidence="6 7">
    <name type="scientific">Proteiniclasticum sediminis</name>
    <dbReference type="NCBI Taxonomy" id="2804028"/>
    <lineage>
        <taxon>Bacteria</taxon>
        <taxon>Bacillati</taxon>
        <taxon>Bacillota</taxon>
        <taxon>Clostridia</taxon>
        <taxon>Eubacteriales</taxon>
        <taxon>Clostridiaceae</taxon>
        <taxon>Proteiniclasticum</taxon>
    </lineage>
</organism>
<feature type="domain" description="SH3b" evidence="5">
    <location>
        <begin position="200"/>
        <end position="262"/>
    </location>
</feature>
<protein>
    <submittedName>
        <fullName evidence="6">SH3 domain-containing protein</fullName>
    </submittedName>
</protein>
<dbReference type="SMART" id="SM00287">
    <property type="entry name" value="SH3b"/>
    <property type="match status" value="6"/>
</dbReference>
<dbReference type="SUPFAM" id="SSF53187">
    <property type="entry name" value="Zn-dependent exopeptidases"/>
    <property type="match status" value="1"/>
</dbReference>
<dbReference type="EMBL" id="JAGSCS010000019">
    <property type="protein sequence ID" value="MBR0577046.1"/>
    <property type="molecule type" value="Genomic_DNA"/>
</dbReference>
<feature type="region of interest" description="Disordered" evidence="3">
    <location>
        <begin position="423"/>
        <end position="443"/>
    </location>
</feature>
<dbReference type="GO" id="GO:0071555">
    <property type="term" value="P:cell wall organization"/>
    <property type="evidence" value="ECO:0007669"/>
    <property type="project" value="UniProtKB-KW"/>
</dbReference>
<comment type="caution">
    <text evidence="6">The sequence shown here is derived from an EMBL/GenBank/DDBJ whole genome shotgun (WGS) entry which is preliminary data.</text>
</comment>
<dbReference type="InterPro" id="IPR044081">
    <property type="entry name" value="DUF5776"/>
</dbReference>
<dbReference type="GO" id="GO:0008745">
    <property type="term" value="F:N-acetylmuramoyl-L-alanine amidase activity"/>
    <property type="evidence" value="ECO:0007669"/>
    <property type="project" value="InterPro"/>
</dbReference>
<dbReference type="CDD" id="cd02696">
    <property type="entry name" value="MurNAc-LAA"/>
    <property type="match status" value="1"/>
</dbReference>
<dbReference type="Pfam" id="PF08239">
    <property type="entry name" value="SH3_3"/>
    <property type="match status" value="6"/>
</dbReference>
<dbReference type="AlphaFoldDB" id="A0A941HR48"/>
<feature type="chain" id="PRO_5038854591" evidence="4">
    <location>
        <begin position="26"/>
        <end position="1002"/>
    </location>
</feature>
<dbReference type="Pfam" id="PF19087">
    <property type="entry name" value="DUF5776"/>
    <property type="match status" value="1"/>
</dbReference>
<dbReference type="InterPro" id="IPR052354">
    <property type="entry name" value="Cell_Wall_Dynamics_Protein"/>
</dbReference>
<evidence type="ECO:0000256" key="3">
    <source>
        <dbReference type="SAM" id="MobiDB-lite"/>
    </source>
</evidence>
<dbReference type="SUPFAM" id="SSF50044">
    <property type="entry name" value="SH3-domain"/>
    <property type="match status" value="1"/>
</dbReference>
<feature type="domain" description="SH3b" evidence="5">
    <location>
        <begin position="124"/>
        <end position="186"/>
    </location>
</feature>
<dbReference type="PROSITE" id="PS51781">
    <property type="entry name" value="SH3B"/>
    <property type="match status" value="6"/>
</dbReference>
<dbReference type="SMART" id="SM00646">
    <property type="entry name" value="Ami_3"/>
    <property type="match status" value="1"/>
</dbReference>
<evidence type="ECO:0000313" key="7">
    <source>
        <dbReference type="Proteomes" id="UP000675379"/>
    </source>
</evidence>